<protein>
    <submittedName>
        <fullName evidence="1">Uncharacterized protein</fullName>
    </submittedName>
</protein>
<dbReference type="AlphaFoldDB" id="A0A366WZK5"/>
<organism evidence="1 2">
    <name type="scientific">Phaeobacter gallaeciensis</name>
    <dbReference type="NCBI Taxonomy" id="60890"/>
    <lineage>
        <taxon>Bacteria</taxon>
        <taxon>Pseudomonadati</taxon>
        <taxon>Pseudomonadota</taxon>
        <taxon>Alphaproteobacteria</taxon>
        <taxon>Rhodobacterales</taxon>
        <taxon>Roseobacteraceae</taxon>
        <taxon>Phaeobacter</taxon>
    </lineage>
</organism>
<name>A0A366WZK5_9RHOB</name>
<accession>A0A366WZK5</accession>
<comment type="caution">
    <text evidence="1">The sequence shown here is derived from an EMBL/GenBank/DDBJ whole genome shotgun (WGS) entry which is preliminary data.</text>
</comment>
<dbReference type="EMBL" id="QOCE01000027">
    <property type="protein sequence ID" value="RBW56146.1"/>
    <property type="molecule type" value="Genomic_DNA"/>
</dbReference>
<sequence>MDLAVCSAIGTVPGDVLREQQAVWIAGKTLQLDAHASVPLAIINHGCWMGELPKAKLDEIDRPYKVAFECTGIMSGKKRQFAPNLRLEFYIKAMSKSA</sequence>
<dbReference type="Proteomes" id="UP000252706">
    <property type="component" value="Unassembled WGS sequence"/>
</dbReference>
<reference evidence="1 2" key="1">
    <citation type="submission" date="2018-07" db="EMBL/GenBank/DDBJ databases">
        <title>Modular assembly of carbohydrate-degrading microbial communities in the ocean.</title>
        <authorList>
            <person name="Enke T.N."/>
            <person name="Datta M.S."/>
            <person name="Schwartzman J.A."/>
            <person name="Cermak N."/>
            <person name="Schmitz D.A."/>
            <person name="Barrere J."/>
            <person name="Cordero O.X."/>
        </authorList>
    </citation>
    <scope>NUCLEOTIDE SEQUENCE [LARGE SCALE GENOMIC DNA]</scope>
    <source>
        <strain evidence="1 2">C3M10</strain>
    </source>
</reference>
<evidence type="ECO:0000313" key="2">
    <source>
        <dbReference type="Proteomes" id="UP000252706"/>
    </source>
</evidence>
<evidence type="ECO:0000313" key="1">
    <source>
        <dbReference type="EMBL" id="RBW56146.1"/>
    </source>
</evidence>
<proteinExistence type="predicted"/>
<gene>
    <name evidence="1" type="ORF">DS909_09740</name>
</gene>
<dbReference type="Gene3D" id="3.40.190.10">
    <property type="entry name" value="Periplasmic binding protein-like II"/>
    <property type="match status" value="2"/>
</dbReference>